<evidence type="ECO:0000313" key="3">
    <source>
        <dbReference type="Proteomes" id="UP000604381"/>
    </source>
</evidence>
<dbReference type="PANTHER" id="PTHR38467:SF1">
    <property type="entry name" value="CONJUGATIVE TRANSFER: ASSEMBLY"/>
    <property type="match status" value="1"/>
</dbReference>
<feature type="domain" description="TraG P-loop" evidence="1">
    <location>
        <begin position="583"/>
        <end position="812"/>
    </location>
</feature>
<sequence>MMDWLARPGGAHDYGSLWEAAAPPSFADVLPYGVFSAADMLFELPDGGNATALGFALECLPQTGSSEQIERSLQELPALLGPGTSLQATLYADPGVGRQLAAYCRSRPGPAAERGAGVFRRMARERFSHVESLADELRPCDFRLFISVTQAGSLGSAAAVAAAERTRQSVETLLAGCAIPARRVDGAALVNLAAGVLNPASPSRRAAAYDPAASIARQCLLRDTTIDVGRDAVAVSGDGRPHELMALHASRYPASLRLGGMLGLLGDPLRANLRYLGPFMITLCVHVVDQESMRALVALKQARAQANASSAMARLMPGYYRRQQQDWQVCSEVMDGGGAMVLMAHQALIQAPPGAMAVAEERARSVWRARGFSLARSEYLQLQGLLAALPLTLTPGSARDLRRLGMLALRTSHNASHGMPVIAEWKGTPSPALLLVGRRGQLMQLDIFDSKGNHNLVVAGSSGSGKSVLLNEIAASALGLGAKVWIFDVGRSYLHASEQFGGQALHFGRGTRASLNPFTAVADIDEDMRLLKPLFAQMIAPQGGLGDLQRARLELALKGAWAAKGRDAAVRDVHAELVRAGESDPRVADMAAMLAPYASGVHARWFNRPASLDLAADMIVFELEDLSSDPELQRVVMLQLLYFVTQEMYADRERRKLVVIDEAYELMRGENVAEFIEQGYRRARKYNGAFLAATQSVSDFYLNPAGRSAIANSDWLMLLRQKEEELRQLLDHGQLALSAAERELVGSLATKPGSYAEVFVRCEGVASGVGRLAVDRYAELLYSSRSADRTALARHRARGLSLEDSIRAVLKERDEAALG</sequence>
<proteinExistence type="predicted"/>
<organism evidence="2 3">
    <name type="scientific">Candidatus Amphirhobacter heronislandensis</name>
    <dbReference type="NCBI Taxonomy" id="1732024"/>
    <lineage>
        <taxon>Bacteria</taxon>
        <taxon>Pseudomonadati</taxon>
        <taxon>Pseudomonadota</taxon>
        <taxon>Gammaproteobacteria</taxon>
        <taxon>Candidatus Tethybacterales</taxon>
        <taxon>Candidatus Tethybacteraceae</taxon>
        <taxon>Candidatus Amphirhobacter</taxon>
    </lineage>
</organism>
<dbReference type="Gene3D" id="3.40.50.300">
    <property type="entry name" value="P-loop containing nucleotide triphosphate hydrolases"/>
    <property type="match status" value="1"/>
</dbReference>
<dbReference type="InterPro" id="IPR053155">
    <property type="entry name" value="F-pilin_assembly_TraC"/>
</dbReference>
<dbReference type="AlphaFoldDB" id="A0A930UFX7"/>
<dbReference type="InterPro" id="IPR025955">
    <property type="entry name" value="TraC/Conjuga_ATPase"/>
</dbReference>
<dbReference type="PANTHER" id="PTHR38467">
    <property type="match status" value="1"/>
</dbReference>
<dbReference type="Pfam" id="PF19044">
    <property type="entry name" value="P-loop_TraG"/>
    <property type="match status" value="2"/>
</dbReference>
<protein>
    <submittedName>
        <fullName evidence="2">Type IV secretion system protein TraC</fullName>
    </submittedName>
</protein>
<gene>
    <name evidence="2" type="primary">traC</name>
    <name evidence="2" type="ORF">ISN26_03015</name>
</gene>
<reference evidence="2" key="1">
    <citation type="submission" date="2020-10" db="EMBL/GenBank/DDBJ databases">
        <title>An improved Amphimedon queenslandica hologenome assembly reveals how three proteobacterial symbionts can extend the metabolic phenotypic of their marine sponge host.</title>
        <authorList>
            <person name="Degnan B."/>
            <person name="Degnan S."/>
            <person name="Xiang X."/>
        </authorList>
    </citation>
    <scope>NUCLEOTIDE SEQUENCE</scope>
    <source>
        <strain evidence="2">AqS2</strain>
    </source>
</reference>
<dbReference type="CDD" id="cd01127">
    <property type="entry name" value="TrwB_TraG_TraD_VirD4"/>
    <property type="match status" value="1"/>
</dbReference>
<evidence type="ECO:0000259" key="1">
    <source>
        <dbReference type="Pfam" id="PF19044"/>
    </source>
</evidence>
<dbReference type="InterPro" id="IPR027417">
    <property type="entry name" value="P-loop_NTPase"/>
</dbReference>
<dbReference type="Gene3D" id="1.10.8.730">
    <property type="match status" value="1"/>
</dbReference>
<accession>A0A930UFX7</accession>
<dbReference type="InterPro" id="IPR043964">
    <property type="entry name" value="P-loop_TraG"/>
</dbReference>
<keyword evidence="3" id="KW-1185">Reference proteome</keyword>
<dbReference type="SUPFAM" id="SSF52540">
    <property type="entry name" value="P-loop containing nucleoside triphosphate hydrolases"/>
    <property type="match status" value="1"/>
</dbReference>
<dbReference type="Proteomes" id="UP000604381">
    <property type="component" value="Unassembled WGS sequence"/>
</dbReference>
<dbReference type="EMBL" id="JADHEI010000031">
    <property type="protein sequence ID" value="MBF2735046.1"/>
    <property type="molecule type" value="Genomic_DNA"/>
</dbReference>
<evidence type="ECO:0000313" key="2">
    <source>
        <dbReference type="EMBL" id="MBF2735046.1"/>
    </source>
</evidence>
<dbReference type="Pfam" id="PF11130">
    <property type="entry name" value="TraC_F_IV"/>
    <property type="match status" value="1"/>
</dbReference>
<feature type="domain" description="TraG P-loop" evidence="1">
    <location>
        <begin position="452"/>
        <end position="520"/>
    </location>
</feature>
<dbReference type="InterPro" id="IPR014117">
    <property type="entry name" value="TraC-F-type"/>
</dbReference>
<comment type="caution">
    <text evidence="2">The sequence shown here is derived from an EMBL/GenBank/DDBJ whole genome shotgun (WGS) entry which is preliminary data.</text>
</comment>
<dbReference type="NCBIfam" id="TIGR02746">
    <property type="entry name" value="TraC-F-type"/>
    <property type="match status" value="1"/>
</dbReference>
<name>A0A930UFX7_9GAMM</name>